<gene>
    <name evidence="1" type="ORF">SVIM_LOCUS235398</name>
</gene>
<accession>A0A6N2LYQ3</accession>
<protein>
    <submittedName>
        <fullName evidence="1">Uncharacterized protein</fullName>
    </submittedName>
</protein>
<dbReference type="EMBL" id="CAADRP010001552">
    <property type="protein sequence ID" value="VFU40704.1"/>
    <property type="molecule type" value="Genomic_DNA"/>
</dbReference>
<organism evidence="1">
    <name type="scientific">Salix viminalis</name>
    <name type="common">Common osier</name>
    <name type="synonym">Basket willow</name>
    <dbReference type="NCBI Taxonomy" id="40686"/>
    <lineage>
        <taxon>Eukaryota</taxon>
        <taxon>Viridiplantae</taxon>
        <taxon>Streptophyta</taxon>
        <taxon>Embryophyta</taxon>
        <taxon>Tracheophyta</taxon>
        <taxon>Spermatophyta</taxon>
        <taxon>Magnoliopsida</taxon>
        <taxon>eudicotyledons</taxon>
        <taxon>Gunneridae</taxon>
        <taxon>Pentapetalae</taxon>
        <taxon>rosids</taxon>
        <taxon>fabids</taxon>
        <taxon>Malpighiales</taxon>
        <taxon>Salicaceae</taxon>
        <taxon>Saliceae</taxon>
        <taxon>Salix</taxon>
    </lineage>
</organism>
<sequence length="68" mass="7633">MGWVLRRNLQGMQMANFLQNSGLCRMLIGLMQLVQLELPDALLLVEAGTGCFMTLPFPHAQICQRNSI</sequence>
<evidence type="ECO:0000313" key="1">
    <source>
        <dbReference type="EMBL" id="VFU40704.1"/>
    </source>
</evidence>
<dbReference type="AlphaFoldDB" id="A0A6N2LYQ3"/>
<name>A0A6N2LYQ3_SALVM</name>
<proteinExistence type="predicted"/>
<reference evidence="1" key="1">
    <citation type="submission" date="2019-03" db="EMBL/GenBank/DDBJ databases">
        <authorList>
            <person name="Mank J."/>
            <person name="Almeida P."/>
        </authorList>
    </citation>
    <scope>NUCLEOTIDE SEQUENCE</scope>
    <source>
        <strain evidence="1">78183</strain>
    </source>
</reference>